<feature type="modified residue" description="Phosphohistidine" evidence="13">
    <location>
        <position position="1028"/>
    </location>
</feature>
<dbReference type="EMBL" id="LZEU01000001">
    <property type="protein sequence ID" value="MBC9249526.1"/>
    <property type="molecule type" value="Genomic_DNA"/>
</dbReference>
<evidence type="ECO:0000256" key="11">
    <source>
        <dbReference type="ARBA" id="ARBA00023012"/>
    </source>
</evidence>
<feature type="modified residue" description="4-aspartylphosphate" evidence="14">
    <location>
        <position position="886"/>
    </location>
</feature>
<keyword evidence="16" id="KW-0732">Signal</keyword>
<dbReference type="PROSITE" id="PS50112">
    <property type="entry name" value="PAS"/>
    <property type="match status" value="1"/>
</dbReference>
<evidence type="ECO:0000256" key="3">
    <source>
        <dbReference type="ARBA" id="ARBA00012438"/>
    </source>
</evidence>
<dbReference type="GO" id="GO:0016301">
    <property type="term" value="F:kinase activity"/>
    <property type="evidence" value="ECO:0007669"/>
    <property type="project" value="UniProtKB-KW"/>
</dbReference>
<dbReference type="InterPro" id="IPR013656">
    <property type="entry name" value="PAS_4"/>
</dbReference>
<evidence type="ECO:0000256" key="9">
    <source>
        <dbReference type="ARBA" id="ARBA00022840"/>
    </source>
</evidence>
<dbReference type="SMART" id="SM00062">
    <property type="entry name" value="PBPb"/>
    <property type="match status" value="1"/>
</dbReference>
<keyword evidence="12" id="KW-0472">Membrane</keyword>
<dbReference type="NCBIfam" id="TIGR00229">
    <property type="entry name" value="sensory_box"/>
    <property type="match status" value="1"/>
</dbReference>
<dbReference type="CDD" id="cd01007">
    <property type="entry name" value="PBP2_BvgS_HisK_like"/>
    <property type="match status" value="1"/>
</dbReference>
<dbReference type="PROSITE" id="PS50894">
    <property type="entry name" value="HPT"/>
    <property type="match status" value="1"/>
</dbReference>
<dbReference type="SUPFAM" id="SSF55785">
    <property type="entry name" value="PYP-like sensor domain (PAS domain)"/>
    <property type="match status" value="1"/>
</dbReference>
<evidence type="ECO:0000259" key="18">
    <source>
        <dbReference type="PROSITE" id="PS50110"/>
    </source>
</evidence>
<name>A0ABR7RYX2_AQUAC</name>
<feature type="modified residue" description="4-aspartylphosphate" evidence="14">
    <location>
        <position position="742"/>
    </location>
</feature>
<dbReference type="SMART" id="SM00387">
    <property type="entry name" value="HATPase_c"/>
    <property type="match status" value="1"/>
</dbReference>
<dbReference type="InterPro" id="IPR001789">
    <property type="entry name" value="Sig_transdc_resp-reg_receiver"/>
</dbReference>
<feature type="domain" description="PAC" evidence="20">
    <location>
        <begin position="379"/>
        <end position="431"/>
    </location>
</feature>
<keyword evidence="7" id="KW-0547">Nucleotide-binding</keyword>
<dbReference type="InterPro" id="IPR001638">
    <property type="entry name" value="Solute-binding_3/MltF_N"/>
</dbReference>
<comment type="subcellular location">
    <subcellularLocation>
        <location evidence="2">Cell membrane</location>
        <topology evidence="2">Multi-pass membrane protein</topology>
    </subcellularLocation>
</comment>
<evidence type="ECO:0000256" key="6">
    <source>
        <dbReference type="ARBA" id="ARBA00022692"/>
    </source>
</evidence>
<dbReference type="Pfam" id="PF00497">
    <property type="entry name" value="SBP_bac_3"/>
    <property type="match status" value="1"/>
</dbReference>
<dbReference type="SMART" id="SM00073">
    <property type="entry name" value="HPT"/>
    <property type="match status" value="1"/>
</dbReference>
<keyword evidence="6" id="KW-0812">Transmembrane</keyword>
<dbReference type="SMART" id="SM00091">
    <property type="entry name" value="PAS"/>
    <property type="match status" value="1"/>
</dbReference>
<dbReference type="SUPFAM" id="SSF52172">
    <property type="entry name" value="CheY-like"/>
    <property type="match status" value="2"/>
</dbReference>
<feature type="coiled-coil region" evidence="15">
    <location>
        <begin position="1039"/>
        <end position="1078"/>
    </location>
</feature>
<dbReference type="Gene3D" id="1.10.287.130">
    <property type="match status" value="1"/>
</dbReference>
<feature type="domain" description="Response regulatory" evidence="18">
    <location>
        <begin position="834"/>
        <end position="953"/>
    </location>
</feature>
<evidence type="ECO:0000256" key="13">
    <source>
        <dbReference type="PROSITE-ProRule" id="PRU00110"/>
    </source>
</evidence>
<keyword evidence="5 14" id="KW-0597">Phosphoprotein</keyword>
<feature type="domain" description="PAS" evidence="19">
    <location>
        <begin position="306"/>
        <end position="360"/>
    </location>
</feature>
<dbReference type="PROSITE" id="PS50109">
    <property type="entry name" value="HIS_KIN"/>
    <property type="match status" value="1"/>
</dbReference>
<dbReference type="InterPro" id="IPR008207">
    <property type="entry name" value="Sig_transdc_His_kin_Hpt_dom"/>
</dbReference>
<dbReference type="Pfam" id="PF01627">
    <property type="entry name" value="Hpt"/>
    <property type="match status" value="1"/>
</dbReference>
<dbReference type="Pfam" id="PF08448">
    <property type="entry name" value="PAS_4"/>
    <property type="match status" value="1"/>
</dbReference>
<evidence type="ECO:0000259" key="19">
    <source>
        <dbReference type="PROSITE" id="PS50112"/>
    </source>
</evidence>
<feature type="domain" description="HPt" evidence="21">
    <location>
        <begin position="989"/>
        <end position="1090"/>
    </location>
</feature>
<dbReference type="SUPFAM" id="SSF47226">
    <property type="entry name" value="Histidine-containing phosphotransfer domain, HPT domain"/>
    <property type="match status" value="1"/>
</dbReference>
<dbReference type="Gene3D" id="3.40.50.2300">
    <property type="match status" value="2"/>
</dbReference>
<feature type="domain" description="Histidine kinase" evidence="17">
    <location>
        <begin position="449"/>
        <end position="670"/>
    </location>
</feature>
<dbReference type="SMART" id="SM00388">
    <property type="entry name" value="HisKA"/>
    <property type="match status" value="1"/>
</dbReference>
<evidence type="ECO:0000256" key="5">
    <source>
        <dbReference type="ARBA" id="ARBA00022553"/>
    </source>
</evidence>
<dbReference type="Proteomes" id="UP000744555">
    <property type="component" value="Unassembled WGS sequence"/>
</dbReference>
<dbReference type="SUPFAM" id="SSF53850">
    <property type="entry name" value="Periplasmic binding protein-like II"/>
    <property type="match status" value="1"/>
</dbReference>
<dbReference type="Gene3D" id="3.40.190.10">
    <property type="entry name" value="Periplasmic binding protein-like II"/>
    <property type="match status" value="2"/>
</dbReference>
<evidence type="ECO:0000256" key="12">
    <source>
        <dbReference type="ARBA" id="ARBA00023136"/>
    </source>
</evidence>
<keyword evidence="4" id="KW-1003">Cell membrane</keyword>
<keyword evidence="8 22" id="KW-0808">Transferase</keyword>
<dbReference type="PANTHER" id="PTHR45339:SF1">
    <property type="entry name" value="HYBRID SIGNAL TRANSDUCTION HISTIDINE KINASE J"/>
    <property type="match status" value="1"/>
</dbReference>
<evidence type="ECO:0000313" key="22">
    <source>
        <dbReference type="EMBL" id="MBC9249526.1"/>
    </source>
</evidence>
<evidence type="ECO:0000259" key="20">
    <source>
        <dbReference type="PROSITE" id="PS50113"/>
    </source>
</evidence>
<dbReference type="InterPro" id="IPR036890">
    <property type="entry name" value="HATPase_C_sf"/>
</dbReference>
<dbReference type="SUPFAM" id="SSF55874">
    <property type="entry name" value="ATPase domain of HSP90 chaperone/DNA topoisomerase II/histidine kinase"/>
    <property type="match status" value="1"/>
</dbReference>
<evidence type="ECO:0000256" key="7">
    <source>
        <dbReference type="ARBA" id="ARBA00022741"/>
    </source>
</evidence>
<evidence type="ECO:0000259" key="17">
    <source>
        <dbReference type="PROSITE" id="PS50109"/>
    </source>
</evidence>
<dbReference type="CDD" id="cd00082">
    <property type="entry name" value="HisKA"/>
    <property type="match status" value="1"/>
</dbReference>
<dbReference type="Gene3D" id="3.30.565.10">
    <property type="entry name" value="Histidine kinase-like ATPase, C-terminal domain"/>
    <property type="match status" value="1"/>
</dbReference>
<dbReference type="CDD" id="cd00088">
    <property type="entry name" value="HPT"/>
    <property type="match status" value="1"/>
</dbReference>
<evidence type="ECO:0000256" key="14">
    <source>
        <dbReference type="PROSITE-ProRule" id="PRU00169"/>
    </source>
</evidence>
<evidence type="ECO:0000259" key="21">
    <source>
        <dbReference type="PROSITE" id="PS50894"/>
    </source>
</evidence>
<dbReference type="InterPro" id="IPR011006">
    <property type="entry name" value="CheY-like_superfamily"/>
</dbReference>
<dbReference type="InterPro" id="IPR005467">
    <property type="entry name" value="His_kinase_dom"/>
</dbReference>
<dbReference type="SMART" id="SM00448">
    <property type="entry name" value="REC"/>
    <property type="match status" value="2"/>
</dbReference>
<comment type="caution">
    <text evidence="22">The sequence shown here is derived from an EMBL/GenBank/DDBJ whole genome shotgun (WGS) entry which is preliminary data.</text>
</comment>
<accession>A0ABR7RYX2</accession>
<proteinExistence type="predicted"/>
<dbReference type="CDD" id="cd16922">
    <property type="entry name" value="HATPase_EvgS-ArcB-TorS-like"/>
    <property type="match status" value="1"/>
</dbReference>
<evidence type="ECO:0000256" key="16">
    <source>
        <dbReference type="SAM" id="SignalP"/>
    </source>
</evidence>
<dbReference type="PROSITE" id="PS50113">
    <property type="entry name" value="PAC"/>
    <property type="match status" value="1"/>
</dbReference>
<feature type="signal peptide" evidence="16">
    <location>
        <begin position="1"/>
        <end position="18"/>
    </location>
</feature>
<dbReference type="SUPFAM" id="SSF47384">
    <property type="entry name" value="Homodimeric domain of signal transducing histidine kinase"/>
    <property type="match status" value="1"/>
</dbReference>
<dbReference type="EC" id="2.7.13.3" evidence="3"/>
<dbReference type="Pfam" id="PF00512">
    <property type="entry name" value="HisKA"/>
    <property type="match status" value="1"/>
</dbReference>
<dbReference type="InterPro" id="IPR000700">
    <property type="entry name" value="PAS-assoc_C"/>
</dbReference>
<keyword evidence="11" id="KW-0902">Two-component regulatory system</keyword>
<dbReference type="PRINTS" id="PR00344">
    <property type="entry name" value="BCTRLSENSOR"/>
</dbReference>
<dbReference type="PANTHER" id="PTHR45339">
    <property type="entry name" value="HYBRID SIGNAL TRANSDUCTION HISTIDINE KINASE J"/>
    <property type="match status" value="1"/>
</dbReference>
<dbReference type="Pfam" id="PF00072">
    <property type="entry name" value="Response_reg"/>
    <property type="match status" value="2"/>
</dbReference>
<dbReference type="InterPro" id="IPR036097">
    <property type="entry name" value="HisK_dim/P_sf"/>
</dbReference>
<feature type="chain" id="PRO_5046148917" description="histidine kinase" evidence="16">
    <location>
        <begin position="19"/>
        <end position="1166"/>
    </location>
</feature>
<protein>
    <recommendedName>
        <fullName evidence="3">histidine kinase</fullName>
        <ecNumber evidence="3">2.7.13.3</ecNumber>
    </recommendedName>
</protein>
<evidence type="ECO:0000256" key="10">
    <source>
        <dbReference type="ARBA" id="ARBA00022989"/>
    </source>
</evidence>
<evidence type="ECO:0000256" key="4">
    <source>
        <dbReference type="ARBA" id="ARBA00022475"/>
    </source>
</evidence>
<dbReference type="InterPro" id="IPR003661">
    <property type="entry name" value="HisK_dim/P_dom"/>
</dbReference>
<dbReference type="RefSeq" id="WP_187804658.1">
    <property type="nucleotide sequence ID" value="NZ_LZEU01000001.1"/>
</dbReference>
<evidence type="ECO:0000313" key="23">
    <source>
        <dbReference type="Proteomes" id="UP000744555"/>
    </source>
</evidence>
<keyword evidence="9" id="KW-0067">ATP-binding</keyword>
<dbReference type="InterPro" id="IPR004358">
    <property type="entry name" value="Sig_transdc_His_kin-like_C"/>
</dbReference>
<keyword evidence="23" id="KW-1185">Reference proteome</keyword>
<dbReference type="PROSITE" id="PS50110">
    <property type="entry name" value="RESPONSE_REGULATORY"/>
    <property type="match status" value="2"/>
</dbReference>
<organism evidence="22 23">
    <name type="scientific">Aquipseudomonas alcaligenes</name>
    <name type="common">Pseudomonas alcaligenes</name>
    <dbReference type="NCBI Taxonomy" id="43263"/>
    <lineage>
        <taxon>Bacteria</taxon>
        <taxon>Pseudomonadati</taxon>
        <taxon>Pseudomonadota</taxon>
        <taxon>Gammaproteobacteria</taxon>
        <taxon>Pseudomonadales</taxon>
        <taxon>Pseudomonadaceae</taxon>
        <taxon>Aquipseudomonas</taxon>
    </lineage>
</organism>
<dbReference type="InterPro" id="IPR003594">
    <property type="entry name" value="HATPase_dom"/>
</dbReference>
<evidence type="ECO:0000256" key="2">
    <source>
        <dbReference type="ARBA" id="ARBA00004651"/>
    </source>
</evidence>
<dbReference type="Gene3D" id="1.20.120.160">
    <property type="entry name" value="HPT domain"/>
    <property type="match status" value="1"/>
</dbReference>
<dbReference type="Pfam" id="PF02518">
    <property type="entry name" value="HATPase_c"/>
    <property type="match status" value="1"/>
</dbReference>
<reference evidence="22 23" key="1">
    <citation type="submission" date="2016-06" db="EMBL/GenBank/DDBJ databases">
        <authorList>
            <person name="Ramos C."/>
            <person name="Pintado A."/>
            <person name="Crespo-Gomez J.I."/>
        </authorList>
    </citation>
    <scope>NUCLEOTIDE SEQUENCE [LARGE SCALE GENOMIC DNA]</scope>
    <source>
        <strain evidence="22 23">AVO110</strain>
    </source>
</reference>
<feature type="domain" description="Response regulatory" evidence="18">
    <location>
        <begin position="688"/>
        <end position="809"/>
    </location>
</feature>
<evidence type="ECO:0000256" key="15">
    <source>
        <dbReference type="SAM" id="Coils"/>
    </source>
</evidence>
<sequence>MLRLCLLLLCLWPVLASAGLPLSEQEQAWIAAHPRVRVGLERSGWPPFDVIDAQGRHRGLSGDYLALLGQRLGLQFEPVLLDDWDAAMQALREGKIDLLPSVAMTPERQAYMAFTQPYLVSSSLIFTRSDVAVQRPGDLAGKRVAIERGYVLQQALHDKVPQAQLLEVADTEAALRAVSSGRADAYVGDMIVASYLIRELNLTNLELRGETGLSTSEFRFATTIAQTQLVALLDKALASLSEEEQQAIKERWLPPLTAFNWRRLLQVGWPYLLGLLGLIAFVLWWNRRLAVQIAERQRAEAEAQRQRSTLAALIDAIPDPIWFKDPDGRYIGINQACAELFGQSREAIKGRRDEELLHPEWAASRTEHDLTALNWTGPYESEGWVLYPDGRRAVFDTLRTTFHDERGQLLGLVGVSRDITVRKQTEAELARAKELAEEAARLKSDFLANMSHEIRTPMNAIIGMSHLALKTELNPRQRDYLGKIQQAGQHLLGIINDILDFSKIEAGKLSIERIDFDLQQVLENLSNLIGDKVASKGLELVFNLDPELPLQLVGDPLRLGQILINYANNAVKFTEQGEVEVILRAEQRSAEQVQLYLAVRDTGIGMSAEQMSRMFESFQQADSSTTRKYGGTGLGLAICKSLAEAMGGSVGVDSELGRGSLFWCRLPLGIAGEQGQRLLAQADLRGRRVLVADDNDSARQVLREMLGSMSFEVEAVDSGKAALQQLQEAAQRGAPYELLILDWQMPGMDGLETARRVAELGLQPAPHLLMATAYGREEVLVGAPRVGIEEVLLKPLNPSLLFDAVIRSLGGEGQLQRYGRLPAGDALPNFGGQRVLLVEDNELNREVACGLLQESGLLIDQAEHGGIALELLRSQVVDHYAAVLMDMQMPVLDGIAATLAIRAEPRFAELPIIAMTANAMPADRERCLAAGMNDHLSKPIDPAELWQTLERWLAASAQPLAPLPAAQPALAWNLPGVDVASGLRRVLGKPELYQRLLGKFAASQADFPTQLRAALAGGSLESAERLAHSLKGLAGNLGANDLATQAAALESAIKDARHDELAALLGELEATLARLLAAIAAQFPAHAEAAVGALDEAQLQPLCRQLAQLFEEDDPRAGKLFDEQAELLRSAFTDDYAKLAAAVRGFDFERALELLRQAATRRQLTF</sequence>
<dbReference type="InterPro" id="IPR000014">
    <property type="entry name" value="PAS"/>
</dbReference>
<comment type="catalytic activity">
    <reaction evidence="1">
        <text>ATP + protein L-histidine = ADP + protein N-phospho-L-histidine.</text>
        <dbReference type="EC" id="2.7.13.3"/>
    </reaction>
</comment>
<keyword evidence="15" id="KW-0175">Coiled coil</keyword>
<evidence type="ECO:0000256" key="1">
    <source>
        <dbReference type="ARBA" id="ARBA00000085"/>
    </source>
</evidence>
<evidence type="ECO:0000256" key="8">
    <source>
        <dbReference type="ARBA" id="ARBA00022777"/>
    </source>
</evidence>
<dbReference type="InterPro" id="IPR035965">
    <property type="entry name" value="PAS-like_dom_sf"/>
</dbReference>
<dbReference type="Gene3D" id="3.30.450.20">
    <property type="entry name" value="PAS domain"/>
    <property type="match status" value="1"/>
</dbReference>
<dbReference type="CDD" id="cd17546">
    <property type="entry name" value="REC_hyHK_CKI1_RcsC-like"/>
    <property type="match status" value="2"/>
</dbReference>
<keyword evidence="10" id="KW-1133">Transmembrane helix</keyword>
<keyword evidence="8 22" id="KW-0418">Kinase</keyword>
<dbReference type="InterPro" id="IPR036641">
    <property type="entry name" value="HPT_dom_sf"/>
</dbReference>
<gene>
    <name evidence="22" type="ORF">A9179_04455</name>
</gene>
<dbReference type="CDD" id="cd00130">
    <property type="entry name" value="PAS"/>
    <property type="match status" value="1"/>
</dbReference>